<evidence type="ECO:0000256" key="7">
    <source>
        <dbReference type="ARBA" id="ARBA00022679"/>
    </source>
</evidence>
<dbReference type="PANTHER" id="PTHR10937">
    <property type="entry name" value="GLUCOSAMINE--FRUCTOSE-6-PHOSPHATE AMINOTRANSFERASE, ISOMERIZING"/>
    <property type="match status" value="1"/>
</dbReference>
<proteinExistence type="inferred from homology"/>
<dbReference type="GO" id="GO:0005829">
    <property type="term" value="C:cytosol"/>
    <property type="evidence" value="ECO:0007669"/>
    <property type="project" value="TreeGrafter"/>
</dbReference>
<comment type="subunit">
    <text evidence="10">Homodimer.</text>
</comment>
<dbReference type="InterPro" id="IPR035490">
    <property type="entry name" value="GlmS/FrlB_SIS"/>
</dbReference>
<dbReference type="GO" id="GO:0005975">
    <property type="term" value="P:carbohydrate metabolic process"/>
    <property type="evidence" value="ECO:0007669"/>
    <property type="project" value="UniProtKB-UniRule"/>
</dbReference>
<dbReference type="InterPro" id="IPR029055">
    <property type="entry name" value="Ntn_hydrolases_N"/>
</dbReference>
<dbReference type="NCBIfam" id="NF001484">
    <property type="entry name" value="PRK00331.1"/>
    <property type="match status" value="1"/>
</dbReference>
<dbReference type="InterPro" id="IPR046348">
    <property type="entry name" value="SIS_dom_sf"/>
</dbReference>
<comment type="function">
    <text evidence="10">Catalyzes the first step in hexosamine metabolism, converting fructose-6P into glucosamine-6P using glutamine as a nitrogen source.</text>
</comment>
<evidence type="ECO:0000256" key="6">
    <source>
        <dbReference type="ARBA" id="ARBA00022576"/>
    </source>
</evidence>
<keyword evidence="8" id="KW-0677">Repeat</keyword>
<evidence type="ECO:0000256" key="3">
    <source>
        <dbReference type="ARBA" id="ARBA00012916"/>
    </source>
</evidence>
<evidence type="ECO:0000313" key="14">
    <source>
        <dbReference type="Proteomes" id="UP000270299"/>
    </source>
</evidence>
<dbReference type="InterPro" id="IPR005855">
    <property type="entry name" value="GFAT"/>
</dbReference>
<dbReference type="FunFam" id="3.40.50.10490:FF:000001">
    <property type="entry name" value="Glutamine--fructose-6-phosphate aminotransferase [isomerizing]"/>
    <property type="match status" value="1"/>
</dbReference>
<dbReference type="Proteomes" id="UP000270299">
    <property type="component" value="Unassembled WGS sequence"/>
</dbReference>
<dbReference type="SUPFAM" id="SSF53697">
    <property type="entry name" value="SIS domain"/>
    <property type="match status" value="1"/>
</dbReference>
<dbReference type="Gene3D" id="3.60.20.10">
    <property type="entry name" value="Glutamine Phosphoribosylpyrophosphate, subunit 1, domain 1"/>
    <property type="match status" value="1"/>
</dbReference>
<dbReference type="OrthoDB" id="9761808at2"/>
<dbReference type="HAMAP" id="MF_00164">
    <property type="entry name" value="GlmS"/>
    <property type="match status" value="1"/>
</dbReference>
<organism evidence="13 14">
    <name type="scientific">Mycetocola manganoxydans</name>
    <dbReference type="NCBI Taxonomy" id="699879"/>
    <lineage>
        <taxon>Bacteria</taxon>
        <taxon>Bacillati</taxon>
        <taxon>Actinomycetota</taxon>
        <taxon>Actinomycetes</taxon>
        <taxon>Micrococcales</taxon>
        <taxon>Microbacteriaceae</taxon>
        <taxon>Mycetocola</taxon>
    </lineage>
</organism>
<evidence type="ECO:0000256" key="1">
    <source>
        <dbReference type="ARBA" id="ARBA00001031"/>
    </source>
</evidence>
<dbReference type="CDD" id="cd05008">
    <property type="entry name" value="SIS_GlmS_GlmD_1"/>
    <property type="match status" value="1"/>
</dbReference>
<keyword evidence="7 10" id="KW-0808">Transferase</keyword>
<gene>
    <name evidence="10 13" type="primary">glmS</name>
    <name evidence="13" type="ORF">D9V29_06170</name>
</gene>
<evidence type="ECO:0000256" key="4">
    <source>
        <dbReference type="ARBA" id="ARBA00016090"/>
    </source>
</evidence>
<accession>A0A3L6ZW31</accession>
<dbReference type="PANTHER" id="PTHR10937:SF0">
    <property type="entry name" value="GLUTAMINE--FRUCTOSE-6-PHOSPHATE TRANSAMINASE (ISOMERIZING)"/>
    <property type="match status" value="1"/>
</dbReference>
<comment type="subcellular location">
    <subcellularLocation>
        <location evidence="2 10">Cytoplasm</location>
    </subcellularLocation>
</comment>
<dbReference type="NCBIfam" id="TIGR01135">
    <property type="entry name" value="glmS"/>
    <property type="match status" value="1"/>
</dbReference>
<evidence type="ECO:0000256" key="8">
    <source>
        <dbReference type="ARBA" id="ARBA00022737"/>
    </source>
</evidence>
<reference evidence="13 14" key="1">
    <citation type="submission" date="2018-10" db="EMBL/GenBank/DDBJ databases">
        <authorList>
            <person name="Li J."/>
        </authorList>
    </citation>
    <scope>NUCLEOTIDE SEQUENCE [LARGE SCALE GENOMIC DNA]</scope>
    <source>
        <strain evidence="13 14">CCTCC AB209002</strain>
    </source>
</reference>
<evidence type="ECO:0000256" key="10">
    <source>
        <dbReference type="HAMAP-Rule" id="MF_00164"/>
    </source>
</evidence>
<dbReference type="CDD" id="cd05009">
    <property type="entry name" value="SIS_GlmS_GlmD_2"/>
    <property type="match status" value="1"/>
</dbReference>
<evidence type="ECO:0000256" key="2">
    <source>
        <dbReference type="ARBA" id="ARBA00004496"/>
    </source>
</evidence>
<evidence type="ECO:0000256" key="5">
    <source>
        <dbReference type="ARBA" id="ARBA00022490"/>
    </source>
</evidence>
<evidence type="ECO:0000259" key="12">
    <source>
        <dbReference type="PROSITE" id="PS51464"/>
    </source>
</evidence>
<evidence type="ECO:0000313" key="13">
    <source>
        <dbReference type="EMBL" id="RLP72018.1"/>
    </source>
</evidence>
<evidence type="ECO:0000256" key="9">
    <source>
        <dbReference type="ARBA" id="ARBA00022962"/>
    </source>
</evidence>
<dbReference type="InterPro" id="IPR001347">
    <property type="entry name" value="SIS_dom"/>
</dbReference>
<feature type="initiator methionine" description="Removed" evidence="10">
    <location>
        <position position="1"/>
    </location>
</feature>
<feature type="active site" description="Nucleophile; for GATase activity" evidence="10">
    <location>
        <position position="2"/>
    </location>
</feature>
<dbReference type="InterPro" id="IPR017932">
    <property type="entry name" value="GATase_2_dom"/>
</dbReference>
<dbReference type="RefSeq" id="WP_121672459.1">
    <property type="nucleotide sequence ID" value="NZ_BMXM01000005.1"/>
</dbReference>
<comment type="catalytic activity">
    <reaction evidence="1 10">
        <text>D-fructose 6-phosphate + L-glutamine = D-glucosamine 6-phosphate + L-glutamate</text>
        <dbReference type="Rhea" id="RHEA:13237"/>
        <dbReference type="ChEBI" id="CHEBI:29985"/>
        <dbReference type="ChEBI" id="CHEBI:58359"/>
        <dbReference type="ChEBI" id="CHEBI:58725"/>
        <dbReference type="ChEBI" id="CHEBI:61527"/>
        <dbReference type="EC" id="2.6.1.16"/>
    </reaction>
</comment>
<comment type="caution">
    <text evidence="13">The sequence shown here is derived from an EMBL/GenBank/DDBJ whole genome shotgun (WGS) entry which is preliminary data.</text>
</comment>
<dbReference type="InterPro" id="IPR047084">
    <property type="entry name" value="GFAT_N"/>
</dbReference>
<feature type="active site" description="For Fru-6P isomerization activity" evidence="10">
    <location>
        <position position="611"/>
    </location>
</feature>
<name>A0A3L6ZW31_9MICO</name>
<dbReference type="GO" id="GO:0006487">
    <property type="term" value="P:protein N-linked glycosylation"/>
    <property type="evidence" value="ECO:0007669"/>
    <property type="project" value="TreeGrafter"/>
</dbReference>
<dbReference type="InterPro" id="IPR035466">
    <property type="entry name" value="GlmS/AgaS_SIS"/>
</dbReference>
<dbReference type="GO" id="GO:0097367">
    <property type="term" value="F:carbohydrate derivative binding"/>
    <property type="evidence" value="ECO:0007669"/>
    <property type="project" value="InterPro"/>
</dbReference>
<dbReference type="GO" id="GO:0006002">
    <property type="term" value="P:fructose 6-phosphate metabolic process"/>
    <property type="evidence" value="ECO:0007669"/>
    <property type="project" value="TreeGrafter"/>
</dbReference>
<feature type="domain" description="SIS" evidence="12">
    <location>
        <begin position="289"/>
        <end position="428"/>
    </location>
</feature>
<evidence type="ECO:0000259" key="11">
    <source>
        <dbReference type="PROSITE" id="PS51278"/>
    </source>
</evidence>
<keyword evidence="14" id="KW-1185">Reference proteome</keyword>
<dbReference type="GO" id="GO:0006047">
    <property type="term" value="P:UDP-N-acetylglucosamine metabolic process"/>
    <property type="evidence" value="ECO:0007669"/>
    <property type="project" value="TreeGrafter"/>
</dbReference>
<dbReference type="AlphaFoldDB" id="A0A3L6ZW31"/>
<protein>
    <recommendedName>
        <fullName evidence="4 10">Glutamine--fructose-6-phosphate aminotransferase [isomerizing]</fullName>
        <ecNumber evidence="3 10">2.6.1.16</ecNumber>
    </recommendedName>
    <alternativeName>
        <fullName evidence="10">D-fructose-6-phosphate amidotransferase</fullName>
    </alternativeName>
    <alternativeName>
        <fullName evidence="10">GFAT</fullName>
    </alternativeName>
    <alternativeName>
        <fullName evidence="10">Glucosamine-6-phosphate synthase</fullName>
    </alternativeName>
    <alternativeName>
        <fullName evidence="10">Hexosephosphate aminotransferase</fullName>
    </alternativeName>
    <alternativeName>
        <fullName evidence="10">L-glutamine--D-fructose-6-phosphate amidotransferase</fullName>
    </alternativeName>
</protein>
<keyword evidence="6 10" id="KW-0032">Aminotransferase</keyword>
<keyword evidence="9" id="KW-0315">Glutamine amidotransferase</keyword>
<dbReference type="SUPFAM" id="SSF56235">
    <property type="entry name" value="N-terminal nucleophile aminohydrolases (Ntn hydrolases)"/>
    <property type="match status" value="1"/>
</dbReference>
<dbReference type="Pfam" id="PF01380">
    <property type="entry name" value="SIS"/>
    <property type="match status" value="2"/>
</dbReference>
<dbReference type="GO" id="GO:0004360">
    <property type="term" value="F:glutamine-fructose-6-phosphate transaminase (isomerizing) activity"/>
    <property type="evidence" value="ECO:0007669"/>
    <property type="project" value="UniProtKB-UniRule"/>
</dbReference>
<feature type="domain" description="Glutamine amidotransferase type-2" evidence="11">
    <location>
        <begin position="2"/>
        <end position="221"/>
    </location>
</feature>
<feature type="domain" description="SIS" evidence="12">
    <location>
        <begin position="461"/>
        <end position="606"/>
    </location>
</feature>
<dbReference type="CDD" id="cd00714">
    <property type="entry name" value="GFAT"/>
    <property type="match status" value="1"/>
</dbReference>
<keyword evidence="5 10" id="KW-0963">Cytoplasm</keyword>
<dbReference type="Gene3D" id="3.40.50.10490">
    <property type="entry name" value="Glucose-6-phosphate isomerase like protein, domain 1"/>
    <property type="match status" value="2"/>
</dbReference>
<dbReference type="EMBL" id="RCUV01000006">
    <property type="protein sequence ID" value="RLP72018.1"/>
    <property type="molecule type" value="Genomic_DNA"/>
</dbReference>
<dbReference type="PROSITE" id="PS51464">
    <property type="entry name" value="SIS"/>
    <property type="match status" value="2"/>
</dbReference>
<sequence>MCGIVGYVGNNDSINVLLSGLGRLEYRGYDSAGVAVIDETGAIRTRKRAGKLAVLAGDVKASAMETSHTGIGHTRWATHGAPTDQNAHPHLGDDGKLALIHNGIIENFAPLKKELVADGYTFISETDSEVAAVLLGREYRKTKNLREAFQHVVAQLEGAFTLLAVHEEEPGLVVGARRNSPLVIGLGDGENFLASDVAAFVEYTQSALAIGQDQIVSITPDAVSVTDFFGEAVEVEPFEIQWDASAAEKGGWSSFMAKEIDEEPDAVANTLRGRIDEEGRVVIPELNGLDELFADINRIVVIACGTAAYAGQVGKYALEKWAGIPVDVELSHEFRYREPVITPQTLVVSISQSGETMDTLMAVKYASEAGARTLSICNTQGATIPRESDAVVYTHAGPEVAVASTKAFVAQITALYLFALHLARVRGSQSSEMLAEQSAELLAIPEKIRTILGEQDVVVQLARWMSDSRAVLFLGRHVGFPIALEGALKLKELAYIHAEGFAAGELKHGPIALIEPGQPVFVVVPSPRASATIHSKVVSNIQEIRARGAKVIAIAEEGDASVLPFTDVVLRIPLAGPLFEPLLAVIPLQIFAMELASAKGLDVDQPRNLAKSVTVE</sequence>
<dbReference type="EC" id="2.6.1.16" evidence="3 10"/>
<dbReference type="Pfam" id="PF13522">
    <property type="entry name" value="GATase_6"/>
    <property type="match status" value="1"/>
</dbReference>
<dbReference type="PROSITE" id="PS51278">
    <property type="entry name" value="GATASE_TYPE_2"/>
    <property type="match status" value="1"/>
</dbReference>
<dbReference type="FunFam" id="3.60.20.10:FF:000006">
    <property type="entry name" value="Glutamine--fructose-6-phosphate aminotransferase [isomerizing]"/>
    <property type="match status" value="1"/>
</dbReference>